<accession>W7U3A6</accession>
<comment type="caution">
    <text evidence="1">The sequence shown here is derived from an EMBL/GenBank/DDBJ whole genome shotgun (WGS) entry which is preliminary data.</text>
</comment>
<organism evidence="1 2">
    <name type="scientific">Nannochloropsis gaditana</name>
    <dbReference type="NCBI Taxonomy" id="72520"/>
    <lineage>
        <taxon>Eukaryota</taxon>
        <taxon>Sar</taxon>
        <taxon>Stramenopiles</taxon>
        <taxon>Ochrophyta</taxon>
        <taxon>Eustigmatophyceae</taxon>
        <taxon>Eustigmatales</taxon>
        <taxon>Monodopsidaceae</taxon>
        <taxon>Nannochloropsis</taxon>
    </lineage>
</organism>
<evidence type="ECO:0000313" key="1">
    <source>
        <dbReference type="EMBL" id="EWM30288.1"/>
    </source>
</evidence>
<dbReference type="EMBL" id="AZIL01000038">
    <property type="protein sequence ID" value="EWM30288.1"/>
    <property type="molecule type" value="Genomic_DNA"/>
</dbReference>
<sequence length="198" mass="22283">MKGFLTGGKITVLTTRSNNSKKQAIMLAKLAKVPCLMLCYLFWAVRGICSVHTLKKPAQQSSPHMDRQKFEAMFPSLVAHYPKVRGREHYSPPERRTPRPATQHVADGADLTARISSHGVLWAAFEDLLSIFFGTDDVACVKRTFATVYEEHLNSLNLEQIEEVAKCTVGNRGRTTNSCQLRAIAACKDCNFWRKRLN</sequence>
<proteinExistence type="predicted"/>
<reference evidence="1 2" key="1">
    <citation type="journal article" date="2014" name="Mol. Plant">
        <title>Chromosome Scale Genome Assembly and Transcriptome Profiling of Nannochloropsis gaditana in Nitrogen Depletion.</title>
        <authorList>
            <person name="Corteggiani Carpinelli E."/>
            <person name="Telatin A."/>
            <person name="Vitulo N."/>
            <person name="Forcato C."/>
            <person name="D'Angelo M."/>
            <person name="Schiavon R."/>
            <person name="Vezzi A."/>
            <person name="Giacometti G.M."/>
            <person name="Morosinotto T."/>
            <person name="Valle G."/>
        </authorList>
    </citation>
    <scope>NUCLEOTIDE SEQUENCE [LARGE SCALE GENOMIC DNA]</scope>
    <source>
        <strain evidence="1 2">B-31</strain>
    </source>
</reference>
<evidence type="ECO:0000313" key="2">
    <source>
        <dbReference type="Proteomes" id="UP000019335"/>
    </source>
</evidence>
<keyword evidence="2" id="KW-1185">Reference proteome</keyword>
<name>W7U3A6_9STRA</name>
<protein>
    <submittedName>
        <fullName evidence="1">Uncharacterized protein</fullName>
    </submittedName>
</protein>
<dbReference type="Proteomes" id="UP000019335">
    <property type="component" value="Chromosome 1"/>
</dbReference>
<gene>
    <name evidence="1" type="ORF">Naga_100003g159</name>
</gene>
<dbReference type="AlphaFoldDB" id="W7U3A6"/>